<dbReference type="EMBL" id="CABFNB010000125">
    <property type="protein sequence ID" value="VTZ64141.1"/>
    <property type="molecule type" value="Genomic_DNA"/>
</dbReference>
<feature type="transmembrane region" description="Helical" evidence="6">
    <location>
        <begin position="112"/>
        <end position="134"/>
    </location>
</feature>
<evidence type="ECO:0000256" key="2">
    <source>
        <dbReference type="ARBA" id="ARBA00022475"/>
    </source>
</evidence>
<dbReference type="InterPro" id="IPR002797">
    <property type="entry name" value="Polysacc_synth"/>
</dbReference>
<feature type="transmembrane region" description="Helical" evidence="6">
    <location>
        <begin position="333"/>
        <end position="358"/>
    </location>
</feature>
<organism evidence="7 8">
    <name type="scientific">Sinorhizobium medicae</name>
    <dbReference type="NCBI Taxonomy" id="110321"/>
    <lineage>
        <taxon>Bacteria</taxon>
        <taxon>Pseudomonadati</taxon>
        <taxon>Pseudomonadota</taxon>
        <taxon>Alphaproteobacteria</taxon>
        <taxon>Hyphomicrobiales</taxon>
        <taxon>Rhizobiaceae</taxon>
        <taxon>Sinorhizobium/Ensifer group</taxon>
        <taxon>Sinorhizobium</taxon>
    </lineage>
</organism>
<proteinExistence type="predicted"/>
<reference evidence="7 8" key="1">
    <citation type="submission" date="2019-06" db="EMBL/GenBank/DDBJ databases">
        <authorList>
            <person name="Le Quere A."/>
            <person name="Colella S."/>
        </authorList>
    </citation>
    <scope>NUCLEOTIDE SEQUENCE [LARGE SCALE GENOMIC DNA]</scope>
    <source>
        <strain evidence="7">EmedicaeMD41</strain>
    </source>
</reference>
<sequence>MAFRKKLFKKIGGLRQILSREKTMLERLQSIAHLLTGNILSSVIGLIGFALTARALGPAGYGILALCFSYTRAVERIVSFQSWQPLIKYGAHSLSDNADDFKEMQSLLKFGLLLDVSAALAGWLIAILFILLASPWLGISEDGASLAILYCTVLPFQVSGMPTAVLRLYGRFMAIAYGQVATSVLRVALCAIGVATGAGLFEFTLIWMSAQIIGTLVLVLFALAELRRQGILSGLLSAPLRGITARFPGLWKFAISANLSLTIRSSANELDTLLVGYLADPTSAGLYHIAKRIGRIAQQAGVQVQAVLYPELARAWAAKALGAFHRAVAQMQALLLACGLFLIGGLYLLIGPLLSWAAGPEFAAAGPLVIVQSIAVTMTLCGAVIRSALLAMGRENEILRSVTIAAIGFHATAFALIPTIGAMGANVAHIVMASIWLSTMMLSYRRTPAPGP</sequence>
<feature type="transmembrane region" description="Helical" evidence="6">
    <location>
        <begin position="176"/>
        <end position="198"/>
    </location>
</feature>
<keyword evidence="4 6" id="KW-1133">Transmembrane helix</keyword>
<feature type="transmembrane region" description="Helical" evidence="6">
    <location>
        <begin position="31"/>
        <end position="53"/>
    </location>
</feature>
<dbReference type="InterPro" id="IPR050833">
    <property type="entry name" value="Poly_Biosynth_Transport"/>
</dbReference>
<evidence type="ECO:0000256" key="5">
    <source>
        <dbReference type="ARBA" id="ARBA00023136"/>
    </source>
</evidence>
<dbReference type="Pfam" id="PF01943">
    <property type="entry name" value="Polysacc_synt"/>
    <property type="match status" value="1"/>
</dbReference>
<feature type="transmembrane region" description="Helical" evidence="6">
    <location>
        <begin position="204"/>
        <end position="224"/>
    </location>
</feature>
<protein>
    <submittedName>
        <fullName evidence="7">Polysaccharide biosynthesis protein</fullName>
    </submittedName>
</protein>
<dbReference type="GO" id="GO:0005886">
    <property type="term" value="C:plasma membrane"/>
    <property type="evidence" value="ECO:0007669"/>
    <property type="project" value="UniProtKB-SubCell"/>
</dbReference>
<comment type="subcellular location">
    <subcellularLocation>
        <location evidence="1">Cell membrane</location>
        <topology evidence="1">Multi-pass membrane protein</topology>
    </subcellularLocation>
</comment>
<feature type="transmembrane region" description="Helical" evidence="6">
    <location>
        <begin position="364"/>
        <end position="385"/>
    </location>
</feature>
<feature type="transmembrane region" description="Helical" evidence="6">
    <location>
        <begin position="59"/>
        <end position="78"/>
    </location>
</feature>
<dbReference type="AlphaFoldDB" id="A0A508X5D0"/>
<keyword evidence="2" id="KW-1003">Cell membrane</keyword>
<name>A0A508X5D0_9HYPH</name>
<dbReference type="RefSeq" id="WP_162304690.1">
    <property type="nucleotide sequence ID" value="NZ_CABFNB010000125.1"/>
</dbReference>
<dbReference type="Proteomes" id="UP000507954">
    <property type="component" value="Unassembled WGS sequence"/>
</dbReference>
<accession>A0A508X5D0</accession>
<feature type="transmembrane region" description="Helical" evidence="6">
    <location>
        <begin position="146"/>
        <end position="169"/>
    </location>
</feature>
<dbReference type="PANTHER" id="PTHR30250">
    <property type="entry name" value="PST FAMILY PREDICTED COLANIC ACID TRANSPORTER"/>
    <property type="match status" value="1"/>
</dbReference>
<keyword evidence="5 6" id="KW-0472">Membrane</keyword>
<evidence type="ECO:0000256" key="1">
    <source>
        <dbReference type="ARBA" id="ARBA00004651"/>
    </source>
</evidence>
<evidence type="ECO:0000256" key="6">
    <source>
        <dbReference type="SAM" id="Phobius"/>
    </source>
</evidence>
<keyword evidence="3 6" id="KW-0812">Transmembrane</keyword>
<evidence type="ECO:0000313" key="8">
    <source>
        <dbReference type="Proteomes" id="UP000507954"/>
    </source>
</evidence>
<evidence type="ECO:0000256" key="4">
    <source>
        <dbReference type="ARBA" id="ARBA00022989"/>
    </source>
</evidence>
<evidence type="ECO:0000256" key="3">
    <source>
        <dbReference type="ARBA" id="ARBA00022692"/>
    </source>
</evidence>
<dbReference type="PANTHER" id="PTHR30250:SF31">
    <property type="entry name" value="INNER MEMBRANE PROTEIN YGHQ"/>
    <property type="match status" value="1"/>
</dbReference>
<gene>
    <name evidence="7" type="ORF">EMEDMD4_570021</name>
</gene>
<evidence type="ECO:0000313" key="7">
    <source>
        <dbReference type="EMBL" id="VTZ64141.1"/>
    </source>
</evidence>